<gene>
    <name evidence="11" type="ORF">MNEG_14300</name>
</gene>
<evidence type="ECO:0000256" key="5">
    <source>
        <dbReference type="ARBA" id="ARBA00022729"/>
    </source>
</evidence>
<sequence>MSQESYIRVKSQAVRVNAGQFIMRIASERGGPRYAVSLAVTPSQVRLAEADRAALARVHGDCCPGAAVYAGGPCKALGDALKAASAPLAPEAAAGSLCHVDASLCDAAGHLLELVLRNPTPGTPGLRCPGLSGGFAAFPLLERLTMDGSELGGDAEAAARALAPAPALEWVALRGAGLGGRLTCGLLLRGVRVLDVSDNKLEGPVPGCFFDNAHLMHLYAANNRLGGALPAIGAQTALYFVSLAGQAPPGVDGAAGFTALPPNLAAAANMSFLDVAQSRIAGQVGSLNDNLRFLNVSHNQLTGPLPKLPAALTHFDASLNNFTGGLPSDLSSAASLMVLNVSQNPALGPTRLPSTLPPALRALSAARIGLEGPLEATALPDSLARIDLADNRLEGKLPGLAGAVDVILLEA</sequence>
<keyword evidence="3" id="KW-0433">Leucine-rich repeat</keyword>
<proteinExistence type="predicted"/>
<dbReference type="Pfam" id="PF00560">
    <property type="entry name" value="LRR_1"/>
    <property type="match status" value="1"/>
</dbReference>
<dbReference type="InterPro" id="IPR001611">
    <property type="entry name" value="Leu-rich_rpt"/>
</dbReference>
<dbReference type="InterPro" id="IPR032675">
    <property type="entry name" value="LRR_dom_sf"/>
</dbReference>
<dbReference type="GO" id="GO:0005930">
    <property type="term" value="C:axoneme"/>
    <property type="evidence" value="ECO:0007669"/>
    <property type="project" value="UniProtKB-SubCell"/>
</dbReference>
<dbReference type="GO" id="GO:0016020">
    <property type="term" value="C:membrane"/>
    <property type="evidence" value="ECO:0007669"/>
    <property type="project" value="UniProtKB-SubCell"/>
</dbReference>
<evidence type="ECO:0000256" key="1">
    <source>
        <dbReference type="ARBA" id="ARBA00004167"/>
    </source>
</evidence>
<dbReference type="GeneID" id="25731849"/>
<dbReference type="Proteomes" id="UP000054498">
    <property type="component" value="Unassembled WGS sequence"/>
</dbReference>
<dbReference type="OrthoDB" id="442066at2759"/>
<evidence type="ECO:0000256" key="3">
    <source>
        <dbReference type="ARBA" id="ARBA00022614"/>
    </source>
</evidence>
<accession>A0A0D2J0W3</accession>
<dbReference type="PANTHER" id="PTHR27000:SF642">
    <property type="entry name" value="INACTIVE LEUCINE-RICH REPEAT RECEPTOR KINASE XIAO-RELATED"/>
    <property type="match status" value="1"/>
</dbReference>
<name>A0A0D2J0W3_9CHLO</name>
<evidence type="ECO:0000256" key="7">
    <source>
        <dbReference type="ARBA" id="ARBA00022989"/>
    </source>
</evidence>
<evidence type="ECO:0000256" key="8">
    <source>
        <dbReference type="ARBA" id="ARBA00023136"/>
    </source>
</evidence>
<evidence type="ECO:0000313" key="12">
    <source>
        <dbReference type="Proteomes" id="UP000054498"/>
    </source>
</evidence>
<keyword evidence="8" id="KW-0472">Membrane</keyword>
<keyword evidence="12" id="KW-1185">Reference proteome</keyword>
<evidence type="ECO:0000256" key="4">
    <source>
        <dbReference type="ARBA" id="ARBA00022692"/>
    </source>
</evidence>
<reference evidence="11 12" key="1">
    <citation type="journal article" date="2013" name="BMC Genomics">
        <title>Reconstruction of the lipid metabolism for the microalga Monoraphidium neglectum from its genome sequence reveals characteristics suitable for biofuel production.</title>
        <authorList>
            <person name="Bogen C."/>
            <person name="Al-Dilaimi A."/>
            <person name="Albersmeier A."/>
            <person name="Wichmann J."/>
            <person name="Grundmann M."/>
            <person name="Rupp O."/>
            <person name="Lauersen K.J."/>
            <person name="Blifernez-Klassen O."/>
            <person name="Kalinowski J."/>
            <person name="Goesmann A."/>
            <person name="Mussgnug J.H."/>
            <person name="Kruse O."/>
        </authorList>
    </citation>
    <scope>NUCLEOTIDE SEQUENCE [LARGE SCALE GENOMIC DNA]</scope>
    <source>
        <strain evidence="11 12">SAG 48.87</strain>
    </source>
</reference>
<evidence type="ECO:0000313" key="11">
    <source>
        <dbReference type="EMBL" id="KIY93662.1"/>
    </source>
</evidence>
<dbReference type="RefSeq" id="XP_013892682.1">
    <property type="nucleotide sequence ID" value="XM_014037228.1"/>
</dbReference>
<evidence type="ECO:0000256" key="10">
    <source>
        <dbReference type="ARBA" id="ARBA00023180"/>
    </source>
</evidence>
<feature type="non-terminal residue" evidence="11">
    <location>
        <position position="411"/>
    </location>
</feature>
<keyword evidence="6" id="KW-0677">Repeat</keyword>
<dbReference type="KEGG" id="mng:MNEG_14300"/>
<evidence type="ECO:0000256" key="9">
    <source>
        <dbReference type="ARBA" id="ARBA00023170"/>
    </source>
</evidence>
<evidence type="ECO:0000256" key="6">
    <source>
        <dbReference type="ARBA" id="ARBA00022737"/>
    </source>
</evidence>
<dbReference type="PANTHER" id="PTHR27000">
    <property type="entry name" value="LEUCINE-RICH REPEAT RECEPTOR-LIKE PROTEIN KINASE FAMILY PROTEIN-RELATED"/>
    <property type="match status" value="1"/>
</dbReference>
<dbReference type="Gene3D" id="3.80.10.10">
    <property type="entry name" value="Ribonuclease Inhibitor"/>
    <property type="match status" value="2"/>
</dbReference>
<dbReference type="SUPFAM" id="SSF52058">
    <property type="entry name" value="L domain-like"/>
    <property type="match status" value="1"/>
</dbReference>
<dbReference type="STRING" id="145388.A0A0D2J0W3"/>
<protein>
    <submittedName>
        <fullName evidence="11">Uncharacterized protein</fullName>
    </submittedName>
</protein>
<dbReference type="EMBL" id="KK104606">
    <property type="protein sequence ID" value="KIY93662.1"/>
    <property type="molecule type" value="Genomic_DNA"/>
</dbReference>
<evidence type="ECO:0000256" key="2">
    <source>
        <dbReference type="ARBA" id="ARBA00004430"/>
    </source>
</evidence>
<keyword evidence="7" id="KW-1133">Transmembrane helix</keyword>
<comment type="subcellular location">
    <subcellularLocation>
        <location evidence="2">Cytoplasm</location>
        <location evidence="2">Cytoskeleton</location>
        <location evidence="2">Cilium axoneme</location>
    </subcellularLocation>
    <subcellularLocation>
        <location evidence="1">Membrane</location>
        <topology evidence="1">Single-pass membrane protein</topology>
    </subcellularLocation>
</comment>
<organism evidence="11 12">
    <name type="scientific">Monoraphidium neglectum</name>
    <dbReference type="NCBI Taxonomy" id="145388"/>
    <lineage>
        <taxon>Eukaryota</taxon>
        <taxon>Viridiplantae</taxon>
        <taxon>Chlorophyta</taxon>
        <taxon>core chlorophytes</taxon>
        <taxon>Chlorophyceae</taxon>
        <taxon>CS clade</taxon>
        <taxon>Sphaeropleales</taxon>
        <taxon>Selenastraceae</taxon>
        <taxon>Monoraphidium</taxon>
    </lineage>
</organism>
<keyword evidence="10" id="KW-0325">Glycoprotein</keyword>
<keyword evidence="4" id="KW-0812">Transmembrane</keyword>
<keyword evidence="5" id="KW-0732">Signal</keyword>
<keyword evidence="9" id="KW-0675">Receptor</keyword>
<dbReference type="AlphaFoldDB" id="A0A0D2J0W3"/>